<protein>
    <submittedName>
        <fullName evidence="2">Uncharacterized protein</fullName>
    </submittedName>
</protein>
<feature type="non-terminal residue" evidence="2">
    <location>
        <position position="1"/>
    </location>
</feature>
<dbReference type="Proteomes" id="UP001642360">
    <property type="component" value="Unassembled WGS sequence"/>
</dbReference>
<organism evidence="2 3">
    <name type="scientific">Ilex paraguariensis</name>
    <name type="common">yerba mate</name>
    <dbReference type="NCBI Taxonomy" id="185542"/>
    <lineage>
        <taxon>Eukaryota</taxon>
        <taxon>Viridiplantae</taxon>
        <taxon>Streptophyta</taxon>
        <taxon>Embryophyta</taxon>
        <taxon>Tracheophyta</taxon>
        <taxon>Spermatophyta</taxon>
        <taxon>Magnoliopsida</taxon>
        <taxon>eudicotyledons</taxon>
        <taxon>Gunneridae</taxon>
        <taxon>Pentapetalae</taxon>
        <taxon>asterids</taxon>
        <taxon>campanulids</taxon>
        <taxon>Aquifoliales</taxon>
        <taxon>Aquifoliaceae</taxon>
        <taxon>Ilex</taxon>
    </lineage>
</organism>
<keyword evidence="3" id="KW-1185">Reference proteome</keyword>
<evidence type="ECO:0000313" key="2">
    <source>
        <dbReference type="EMBL" id="CAK9166713.1"/>
    </source>
</evidence>
<dbReference type="EMBL" id="CAUOFW020004669">
    <property type="protein sequence ID" value="CAK9166713.1"/>
    <property type="molecule type" value="Genomic_DNA"/>
</dbReference>
<sequence length="112" mass="12759">AENVTLKENVKILEAGNAELVDKISELTVHNITQNLHTTKPNDSADIGQTSMVQKLKTKERKIKRYEDYEYSNKKRDKGHIENSHSIITLADEAEKISATKEKEKHDKEIAT</sequence>
<proteinExistence type="predicted"/>
<feature type="compositionally biased region" description="Basic and acidic residues" evidence="1">
    <location>
        <begin position="93"/>
        <end position="112"/>
    </location>
</feature>
<gene>
    <name evidence="2" type="ORF">ILEXP_LOCUS35951</name>
</gene>
<comment type="caution">
    <text evidence="2">The sequence shown here is derived from an EMBL/GenBank/DDBJ whole genome shotgun (WGS) entry which is preliminary data.</text>
</comment>
<feature type="region of interest" description="Disordered" evidence="1">
    <location>
        <begin position="74"/>
        <end position="112"/>
    </location>
</feature>
<dbReference type="AlphaFoldDB" id="A0ABC8TBP8"/>
<feature type="compositionally biased region" description="Basic and acidic residues" evidence="1">
    <location>
        <begin position="74"/>
        <end position="83"/>
    </location>
</feature>
<reference evidence="2 3" key="1">
    <citation type="submission" date="2024-02" db="EMBL/GenBank/DDBJ databases">
        <authorList>
            <person name="Vignale AGUSTIN F."/>
            <person name="Sosa J E."/>
            <person name="Modenutti C."/>
        </authorList>
    </citation>
    <scope>NUCLEOTIDE SEQUENCE [LARGE SCALE GENOMIC DNA]</scope>
</reference>
<evidence type="ECO:0000313" key="3">
    <source>
        <dbReference type="Proteomes" id="UP001642360"/>
    </source>
</evidence>
<accession>A0ABC8TBP8</accession>
<name>A0ABC8TBP8_9AQUA</name>
<feature type="non-terminal residue" evidence="2">
    <location>
        <position position="112"/>
    </location>
</feature>
<evidence type="ECO:0000256" key="1">
    <source>
        <dbReference type="SAM" id="MobiDB-lite"/>
    </source>
</evidence>